<keyword evidence="2" id="KW-0812">Transmembrane</keyword>
<gene>
    <name evidence="5" type="ORF">EV645_4617</name>
</gene>
<dbReference type="Pfam" id="PF13628">
    <property type="entry name" value="DUF4142"/>
    <property type="match status" value="1"/>
</dbReference>
<keyword evidence="3" id="KW-0732">Signal</keyword>
<evidence type="ECO:0000256" key="2">
    <source>
        <dbReference type="SAM" id="Phobius"/>
    </source>
</evidence>
<keyword evidence="6" id="KW-1185">Reference proteome</keyword>
<evidence type="ECO:0000259" key="4">
    <source>
        <dbReference type="Pfam" id="PF13628"/>
    </source>
</evidence>
<evidence type="ECO:0000313" key="6">
    <source>
        <dbReference type="Proteomes" id="UP000292027"/>
    </source>
</evidence>
<dbReference type="EMBL" id="SHKR01000013">
    <property type="protein sequence ID" value="RZU13764.1"/>
    <property type="molecule type" value="Genomic_DNA"/>
</dbReference>
<dbReference type="SUPFAM" id="SSF63817">
    <property type="entry name" value="Sortase"/>
    <property type="match status" value="1"/>
</dbReference>
<dbReference type="Pfam" id="PF04203">
    <property type="entry name" value="Sortase"/>
    <property type="match status" value="1"/>
</dbReference>
<sequence>MSPRRSAIALLLLVVACLVGTAQSAYAATPDATYLNTAHKLNLTIIQAAHAANADGQSSCVRSVGTVMERDHRRLAAQESELAGRFGIKLATLPSPAQREELDALGAKADSPTYDAAWLALQRKLHQEYLALIGGDLPKSASPAVESLADGAKPVVQMHLEMVTPSCHIVTSKPVVPTGNGGQVGDAQKARSRAALILLAIGAFLLLVGKQKSMRRRVIGVALVAAGLLMVFGSPGNSGKVPQAGTSDAEREAAVPPVRLKLQGVQNAPVQAVATGSDGQLQMPASPDAVGWWAAGAAPGSDGGTVLLAGHVDTARSGRAVFAGLSEVPVGAKVSVTGGDGHVHRYKIVARRTYLQSALPRDLFQGAGKPRLVLVTCTGSYDHKTNRYTHNLVLYGVPVV</sequence>
<feature type="transmembrane region" description="Helical" evidence="2">
    <location>
        <begin position="192"/>
        <end position="209"/>
    </location>
</feature>
<dbReference type="Proteomes" id="UP000292027">
    <property type="component" value="Unassembled WGS sequence"/>
</dbReference>
<keyword evidence="1" id="KW-0378">Hydrolase</keyword>
<dbReference type="InterPro" id="IPR005754">
    <property type="entry name" value="Sortase"/>
</dbReference>
<dbReference type="GO" id="GO:0016787">
    <property type="term" value="F:hydrolase activity"/>
    <property type="evidence" value="ECO:0007669"/>
    <property type="project" value="UniProtKB-KW"/>
</dbReference>
<keyword evidence="2" id="KW-0472">Membrane</keyword>
<dbReference type="PROSITE" id="PS51257">
    <property type="entry name" value="PROKAR_LIPOPROTEIN"/>
    <property type="match status" value="1"/>
</dbReference>
<proteinExistence type="predicted"/>
<evidence type="ECO:0000256" key="1">
    <source>
        <dbReference type="ARBA" id="ARBA00022801"/>
    </source>
</evidence>
<dbReference type="CDD" id="cd05829">
    <property type="entry name" value="Sortase_F"/>
    <property type="match status" value="1"/>
</dbReference>
<dbReference type="InterPro" id="IPR025419">
    <property type="entry name" value="DUF4142"/>
</dbReference>
<protein>
    <submittedName>
        <fullName evidence="5">Outer membrane protein</fullName>
    </submittedName>
</protein>
<evidence type="ECO:0000256" key="3">
    <source>
        <dbReference type="SAM" id="SignalP"/>
    </source>
</evidence>
<evidence type="ECO:0000313" key="5">
    <source>
        <dbReference type="EMBL" id="RZU13764.1"/>
    </source>
</evidence>
<dbReference type="InterPro" id="IPR001261">
    <property type="entry name" value="ArgE/DapE_CS"/>
</dbReference>
<dbReference type="Gene3D" id="2.40.260.10">
    <property type="entry name" value="Sortase"/>
    <property type="match status" value="1"/>
</dbReference>
<feature type="signal peptide" evidence="3">
    <location>
        <begin position="1"/>
        <end position="27"/>
    </location>
</feature>
<feature type="chain" id="PRO_5020638453" evidence="3">
    <location>
        <begin position="28"/>
        <end position="400"/>
    </location>
</feature>
<reference evidence="5 6" key="1">
    <citation type="journal article" date="2015" name="Stand. Genomic Sci.">
        <title>Genomic Encyclopedia of Bacterial and Archaeal Type Strains, Phase III: the genomes of soil and plant-associated and newly described type strains.</title>
        <authorList>
            <person name="Whitman W.B."/>
            <person name="Woyke T."/>
            <person name="Klenk H.P."/>
            <person name="Zhou Y."/>
            <person name="Lilburn T.G."/>
            <person name="Beck B.J."/>
            <person name="De Vos P."/>
            <person name="Vandamme P."/>
            <person name="Eisen J.A."/>
            <person name="Garrity G."/>
            <person name="Hugenholtz P."/>
            <person name="Kyrpides N.C."/>
        </authorList>
    </citation>
    <scope>NUCLEOTIDE SEQUENCE [LARGE SCALE GENOMIC DNA]</scope>
    <source>
        <strain evidence="5 6">VKM Ac-2540</strain>
    </source>
</reference>
<feature type="transmembrane region" description="Helical" evidence="2">
    <location>
        <begin position="218"/>
        <end position="236"/>
    </location>
</feature>
<keyword evidence="2" id="KW-1133">Transmembrane helix</keyword>
<dbReference type="RefSeq" id="WP_198681787.1">
    <property type="nucleotide sequence ID" value="NZ_SHKR01000013.1"/>
</dbReference>
<dbReference type="AlphaFoldDB" id="A0A4Q7WTN4"/>
<dbReference type="PROSITE" id="PS00758">
    <property type="entry name" value="ARGE_DAPE_CPG2_1"/>
    <property type="match status" value="1"/>
</dbReference>
<accession>A0A4Q7WTN4</accession>
<name>A0A4Q7WTN4_9ACTN</name>
<dbReference type="InterPro" id="IPR042001">
    <property type="entry name" value="Sortase_F"/>
</dbReference>
<comment type="caution">
    <text evidence="5">The sequence shown here is derived from an EMBL/GenBank/DDBJ whole genome shotgun (WGS) entry which is preliminary data.</text>
</comment>
<dbReference type="InterPro" id="IPR023365">
    <property type="entry name" value="Sortase_dom-sf"/>
</dbReference>
<feature type="domain" description="DUF4142" evidence="4">
    <location>
        <begin position="31"/>
        <end position="163"/>
    </location>
</feature>
<organism evidence="5 6">
    <name type="scientific">Kribbella rubisoli</name>
    <dbReference type="NCBI Taxonomy" id="3075929"/>
    <lineage>
        <taxon>Bacteria</taxon>
        <taxon>Bacillati</taxon>
        <taxon>Actinomycetota</taxon>
        <taxon>Actinomycetes</taxon>
        <taxon>Propionibacteriales</taxon>
        <taxon>Kribbellaceae</taxon>
        <taxon>Kribbella</taxon>
    </lineage>
</organism>